<dbReference type="Proteomes" id="UP001054837">
    <property type="component" value="Unassembled WGS sequence"/>
</dbReference>
<sequence length="182" mass="20608">MNSIRTFTTQSAFRLFACKPSANKPGGTYDSKEEEDYSSLTTFSHRVLYSSSLQGWGKGCVGPCPRPIVDLQQQIDTRVCSLPLPVSEHFDYLLVSHQQTSLEGLIDSKEEEVDYSSTTTFSHRVLHSSSLQGRGEELCRSLSKSYRRSSAANRYRSHPCVHCHFRYQKYRLGGARNDDRTA</sequence>
<protein>
    <submittedName>
        <fullName evidence="1">Uncharacterized protein</fullName>
    </submittedName>
</protein>
<evidence type="ECO:0000313" key="2">
    <source>
        <dbReference type="Proteomes" id="UP001054837"/>
    </source>
</evidence>
<gene>
    <name evidence="1" type="ORF">CDAR_208711</name>
</gene>
<dbReference type="AlphaFoldDB" id="A0AAV4VSE1"/>
<reference evidence="1 2" key="1">
    <citation type="submission" date="2021-06" db="EMBL/GenBank/DDBJ databases">
        <title>Caerostris darwini draft genome.</title>
        <authorList>
            <person name="Kono N."/>
            <person name="Arakawa K."/>
        </authorList>
    </citation>
    <scope>NUCLEOTIDE SEQUENCE [LARGE SCALE GENOMIC DNA]</scope>
</reference>
<proteinExistence type="predicted"/>
<comment type="caution">
    <text evidence="1">The sequence shown here is derived from an EMBL/GenBank/DDBJ whole genome shotgun (WGS) entry which is preliminary data.</text>
</comment>
<name>A0AAV4VSE1_9ARAC</name>
<accession>A0AAV4VSE1</accession>
<dbReference type="EMBL" id="BPLQ01013495">
    <property type="protein sequence ID" value="GIY72514.1"/>
    <property type="molecule type" value="Genomic_DNA"/>
</dbReference>
<keyword evidence="2" id="KW-1185">Reference proteome</keyword>
<organism evidence="1 2">
    <name type="scientific">Caerostris darwini</name>
    <dbReference type="NCBI Taxonomy" id="1538125"/>
    <lineage>
        <taxon>Eukaryota</taxon>
        <taxon>Metazoa</taxon>
        <taxon>Ecdysozoa</taxon>
        <taxon>Arthropoda</taxon>
        <taxon>Chelicerata</taxon>
        <taxon>Arachnida</taxon>
        <taxon>Araneae</taxon>
        <taxon>Araneomorphae</taxon>
        <taxon>Entelegynae</taxon>
        <taxon>Araneoidea</taxon>
        <taxon>Araneidae</taxon>
        <taxon>Caerostris</taxon>
    </lineage>
</organism>
<evidence type="ECO:0000313" key="1">
    <source>
        <dbReference type="EMBL" id="GIY72514.1"/>
    </source>
</evidence>